<protein>
    <submittedName>
        <fullName evidence="1">Protein YgfX</fullName>
    </submittedName>
</protein>
<sequence>MRPGPPAQRLQLRPSRRQDMAAALLRMAALLAPWAAGLAPEYGALTALLLYGESRRQPAFPVRLEFEPDGRLQLGDAATLHAVEHYRPLLCTRWLVVLALRLPGAPQRLWLWPDSLSADDWRRLRARLAWSITDVSSSQQISR</sequence>
<organism evidence="1 2">
    <name type="scientific">Chitinimonas lacunae</name>
    <dbReference type="NCBI Taxonomy" id="1963018"/>
    <lineage>
        <taxon>Bacteria</taxon>
        <taxon>Pseudomonadati</taxon>
        <taxon>Pseudomonadota</taxon>
        <taxon>Betaproteobacteria</taxon>
        <taxon>Neisseriales</taxon>
        <taxon>Chitinibacteraceae</taxon>
        <taxon>Chitinimonas</taxon>
    </lineage>
</organism>
<accession>A0ABV8MM19</accession>
<dbReference type="Pfam" id="PF07254">
    <property type="entry name" value="Cpta_toxin"/>
    <property type="match status" value="1"/>
</dbReference>
<dbReference type="InterPro" id="IPR009883">
    <property type="entry name" value="YgfX"/>
</dbReference>
<dbReference type="RefSeq" id="WP_378162711.1">
    <property type="nucleotide sequence ID" value="NZ_JBHSBU010000001.1"/>
</dbReference>
<evidence type="ECO:0000313" key="2">
    <source>
        <dbReference type="Proteomes" id="UP001595791"/>
    </source>
</evidence>
<proteinExistence type="predicted"/>
<evidence type="ECO:0000313" key="1">
    <source>
        <dbReference type="EMBL" id="MFC4159204.1"/>
    </source>
</evidence>
<reference evidence="2" key="1">
    <citation type="journal article" date="2019" name="Int. J. Syst. Evol. Microbiol.">
        <title>The Global Catalogue of Microorganisms (GCM) 10K type strain sequencing project: providing services to taxonomists for standard genome sequencing and annotation.</title>
        <authorList>
            <consortium name="The Broad Institute Genomics Platform"/>
            <consortium name="The Broad Institute Genome Sequencing Center for Infectious Disease"/>
            <person name="Wu L."/>
            <person name="Ma J."/>
        </authorList>
    </citation>
    <scope>NUCLEOTIDE SEQUENCE [LARGE SCALE GENOMIC DNA]</scope>
    <source>
        <strain evidence="2">LMG 29894</strain>
    </source>
</reference>
<gene>
    <name evidence="1" type="ORF">ACFOW7_07510</name>
</gene>
<dbReference type="EMBL" id="JBHSBU010000001">
    <property type="protein sequence ID" value="MFC4159204.1"/>
    <property type="molecule type" value="Genomic_DNA"/>
</dbReference>
<dbReference type="Proteomes" id="UP001595791">
    <property type="component" value="Unassembled WGS sequence"/>
</dbReference>
<keyword evidence="2" id="KW-1185">Reference proteome</keyword>
<comment type="caution">
    <text evidence="1">The sequence shown here is derived from an EMBL/GenBank/DDBJ whole genome shotgun (WGS) entry which is preliminary data.</text>
</comment>
<name>A0ABV8MM19_9NEIS</name>